<proteinExistence type="predicted"/>
<evidence type="ECO:0000256" key="1">
    <source>
        <dbReference type="SAM" id="Phobius"/>
    </source>
</evidence>
<dbReference type="AlphaFoldDB" id="A0AAV1UH46"/>
<dbReference type="EMBL" id="CAKLBY020000194">
    <property type="protein sequence ID" value="CAK7933372.1"/>
    <property type="molecule type" value="Genomic_DNA"/>
</dbReference>
<evidence type="ECO:0000313" key="4">
    <source>
        <dbReference type="Proteomes" id="UP001162060"/>
    </source>
</evidence>
<comment type="caution">
    <text evidence="3">The sequence shown here is derived from an EMBL/GenBank/DDBJ whole genome shotgun (WGS) entry which is preliminary data.</text>
</comment>
<reference evidence="3" key="1">
    <citation type="submission" date="2024-01" db="EMBL/GenBank/DDBJ databases">
        <authorList>
            <person name="Webb A."/>
        </authorList>
    </citation>
    <scope>NUCLEOTIDE SEQUENCE</scope>
    <source>
        <strain evidence="3">Pm1</strain>
    </source>
</reference>
<evidence type="ECO:0000313" key="3">
    <source>
        <dbReference type="EMBL" id="CAK7933372.1"/>
    </source>
</evidence>
<feature type="signal peptide" evidence="2">
    <location>
        <begin position="1"/>
        <end position="20"/>
    </location>
</feature>
<dbReference type="Proteomes" id="UP001162060">
    <property type="component" value="Unassembled WGS sequence"/>
</dbReference>
<feature type="transmembrane region" description="Helical" evidence="1">
    <location>
        <begin position="99"/>
        <end position="122"/>
    </location>
</feature>
<feature type="chain" id="PRO_5043382252" evidence="2">
    <location>
        <begin position="21"/>
        <end position="247"/>
    </location>
</feature>
<keyword evidence="1" id="KW-0812">Transmembrane</keyword>
<gene>
    <name evidence="3" type="ORF">PM001_LOCUS18522</name>
</gene>
<sequence>MLGMWTALLLLAALVGPALGQSNATQSGCEVCASTGDCSQAYRDTAGQFCGHWLDRQNARRPCCCPDNSVCRVSNYACNCNDAGNAYPYRARHGGENLLWLWTLLGSLALLLCCCGSCFMMAKRMKDQRNAIPFAAPVASPVTENLSSQPCETTSAAYAGTPYEPVRTATSRMNSSYYGQGRSGGGMGAGTGAALGGTAGLIGGLMLGGALADHGDSYGYGGSFDGGGGFDNGGGFDGGGGDFGGDF</sequence>
<keyword evidence="1" id="KW-1133">Transmembrane helix</keyword>
<name>A0AAV1UH46_9STRA</name>
<evidence type="ECO:0000256" key="2">
    <source>
        <dbReference type="SAM" id="SignalP"/>
    </source>
</evidence>
<keyword evidence="1" id="KW-0472">Membrane</keyword>
<keyword evidence="2" id="KW-0732">Signal</keyword>
<accession>A0AAV1UH46</accession>
<protein>
    <submittedName>
        <fullName evidence="3">Uncharacterized protein</fullName>
    </submittedName>
</protein>
<organism evidence="3 4">
    <name type="scientific">Peronospora matthiolae</name>
    <dbReference type="NCBI Taxonomy" id="2874970"/>
    <lineage>
        <taxon>Eukaryota</taxon>
        <taxon>Sar</taxon>
        <taxon>Stramenopiles</taxon>
        <taxon>Oomycota</taxon>
        <taxon>Peronosporomycetes</taxon>
        <taxon>Peronosporales</taxon>
        <taxon>Peronosporaceae</taxon>
        <taxon>Peronospora</taxon>
    </lineage>
</organism>